<protein>
    <submittedName>
        <fullName evidence="6">Group 1 truncated hemoglobin glbN</fullName>
    </submittedName>
</protein>
<reference evidence="6 7" key="1">
    <citation type="journal article" date="2017" name="Mol. Biol. Evol.">
        <title>The 4-celled Tetrabaena socialis nuclear genome reveals the essential components for genetic control of cell number at the origin of multicellularity in the volvocine lineage.</title>
        <authorList>
            <person name="Featherston J."/>
            <person name="Arakaki Y."/>
            <person name="Hanschen E.R."/>
            <person name="Ferris P.J."/>
            <person name="Michod R.E."/>
            <person name="Olson B.J.S.C."/>
            <person name="Nozaki H."/>
            <person name="Durand P.M."/>
        </authorList>
    </citation>
    <scope>NUCLEOTIDE SEQUENCE [LARGE SCALE GENOMIC DNA]</scope>
    <source>
        <strain evidence="6 7">NIES-571</strain>
    </source>
</reference>
<evidence type="ECO:0000256" key="1">
    <source>
        <dbReference type="ARBA" id="ARBA00022448"/>
    </source>
</evidence>
<evidence type="ECO:0000256" key="5">
    <source>
        <dbReference type="SAM" id="MobiDB-lite"/>
    </source>
</evidence>
<evidence type="ECO:0000313" key="7">
    <source>
        <dbReference type="Proteomes" id="UP000236333"/>
    </source>
</evidence>
<feature type="region of interest" description="Disordered" evidence="5">
    <location>
        <begin position="1"/>
        <end position="25"/>
    </location>
</feature>
<dbReference type="EMBL" id="PGGS01000003">
    <property type="protein sequence ID" value="PNH12814.1"/>
    <property type="molecule type" value="Genomic_DNA"/>
</dbReference>
<dbReference type="GO" id="GO:0046872">
    <property type="term" value="F:metal ion binding"/>
    <property type="evidence" value="ECO:0007669"/>
    <property type="project" value="UniProtKB-KW"/>
</dbReference>
<dbReference type="GO" id="GO:0020037">
    <property type="term" value="F:heme binding"/>
    <property type="evidence" value="ECO:0007669"/>
    <property type="project" value="InterPro"/>
</dbReference>
<evidence type="ECO:0000256" key="2">
    <source>
        <dbReference type="ARBA" id="ARBA00022617"/>
    </source>
</evidence>
<keyword evidence="1" id="KW-0813">Transport</keyword>
<dbReference type="InterPro" id="IPR012292">
    <property type="entry name" value="Globin/Proto"/>
</dbReference>
<evidence type="ECO:0000256" key="3">
    <source>
        <dbReference type="ARBA" id="ARBA00022723"/>
    </source>
</evidence>
<organism evidence="6 7">
    <name type="scientific">Tetrabaena socialis</name>
    <dbReference type="NCBI Taxonomy" id="47790"/>
    <lineage>
        <taxon>Eukaryota</taxon>
        <taxon>Viridiplantae</taxon>
        <taxon>Chlorophyta</taxon>
        <taxon>core chlorophytes</taxon>
        <taxon>Chlorophyceae</taxon>
        <taxon>CS clade</taxon>
        <taxon>Chlamydomonadales</taxon>
        <taxon>Tetrabaenaceae</taxon>
        <taxon>Tetrabaena</taxon>
    </lineage>
</organism>
<evidence type="ECO:0000256" key="4">
    <source>
        <dbReference type="ARBA" id="ARBA00023004"/>
    </source>
</evidence>
<keyword evidence="2" id="KW-0349">Heme</keyword>
<dbReference type="OrthoDB" id="514183at2759"/>
<dbReference type="Gene3D" id="1.10.490.10">
    <property type="entry name" value="Globins"/>
    <property type="match status" value="1"/>
</dbReference>
<dbReference type="Pfam" id="PF01152">
    <property type="entry name" value="Bac_globin"/>
    <property type="match status" value="1"/>
</dbReference>
<dbReference type="AlphaFoldDB" id="A0A2J8AJW7"/>
<dbReference type="CDD" id="cd00454">
    <property type="entry name" value="TrHb1_N"/>
    <property type="match status" value="1"/>
</dbReference>
<dbReference type="Proteomes" id="UP000236333">
    <property type="component" value="Unassembled WGS sequence"/>
</dbReference>
<dbReference type="InterPro" id="IPR009050">
    <property type="entry name" value="Globin-like_sf"/>
</dbReference>
<gene>
    <name evidence="6" type="ORF">TSOC_000189</name>
</gene>
<comment type="caution">
    <text evidence="6">The sequence shown here is derived from an EMBL/GenBank/DDBJ whole genome shotgun (WGS) entry which is preliminary data.</text>
</comment>
<evidence type="ECO:0000313" key="6">
    <source>
        <dbReference type="EMBL" id="PNH12814.1"/>
    </source>
</evidence>
<keyword evidence="3" id="KW-0479">Metal-binding</keyword>
<dbReference type="InterPro" id="IPR001486">
    <property type="entry name" value="Hemoglobin_trunc"/>
</dbReference>
<name>A0A2J8AJW7_9CHLO</name>
<dbReference type="GO" id="GO:0019825">
    <property type="term" value="F:oxygen binding"/>
    <property type="evidence" value="ECO:0007669"/>
    <property type="project" value="InterPro"/>
</dbReference>
<sequence>MGCSASAPRSGMEQSAGKQGSEPEGEAAVCPAMQSLYDKLGGPAAVEAAVDIFYKKIMADAELEPFFEGIDMNKQMRKQVAFMTFAFGGAPHYGGRGLYAVHKRLITEKGLREEHFDMVAGHLVATLQELGVAQNLVDEVVGVVGPTKAVIFGDGTQ</sequence>
<keyword evidence="4" id="KW-0408">Iron</keyword>
<keyword evidence="7" id="KW-1185">Reference proteome</keyword>
<dbReference type="SUPFAM" id="SSF46458">
    <property type="entry name" value="Globin-like"/>
    <property type="match status" value="1"/>
</dbReference>
<proteinExistence type="predicted"/>
<accession>A0A2J8AJW7</accession>